<name>A0ABV0N702_9TELE</name>
<gene>
    <name evidence="1" type="ORF">GOODEAATRI_000948</name>
</gene>
<proteinExistence type="predicted"/>
<dbReference type="EMBL" id="JAHRIO010030013">
    <property type="protein sequence ID" value="MEQ2167131.1"/>
    <property type="molecule type" value="Genomic_DNA"/>
</dbReference>
<evidence type="ECO:0000313" key="1">
    <source>
        <dbReference type="EMBL" id="MEQ2167131.1"/>
    </source>
</evidence>
<keyword evidence="2" id="KW-1185">Reference proteome</keyword>
<sequence length="179" mass="18995">MGGGALAAFSLSITDVRLEFGQADFPLVTTQIHRHILRTTISTVSGPSYLRTDRLVGRDDHVPFGLAVVAHALDAVDLGQLVDDLPVLPVHRRKAVAPLWLFSLWCVGSCCLCDREQSTGGRSMDGAACTAAGSRPLTGSLRDGRAVCSGAFHKAASYYTSDRRKCLVGDTGCCCVAVD</sequence>
<evidence type="ECO:0000313" key="2">
    <source>
        <dbReference type="Proteomes" id="UP001476798"/>
    </source>
</evidence>
<dbReference type="Proteomes" id="UP001476798">
    <property type="component" value="Unassembled WGS sequence"/>
</dbReference>
<accession>A0ABV0N702</accession>
<organism evidence="1 2">
    <name type="scientific">Goodea atripinnis</name>
    <dbReference type="NCBI Taxonomy" id="208336"/>
    <lineage>
        <taxon>Eukaryota</taxon>
        <taxon>Metazoa</taxon>
        <taxon>Chordata</taxon>
        <taxon>Craniata</taxon>
        <taxon>Vertebrata</taxon>
        <taxon>Euteleostomi</taxon>
        <taxon>Actinopterygii</taxon>
        <taxon>Neopterygii</taxon>
        <taxon>Teleostei</taxon>
        <taxon>Neoteleostei</taxon>
        <taxon>Acanthomorphata</taxon>
        <taxon>Ovalentaria</taxon>
        <taxon>Atherinomorphae</taxon>
        <taxon>Cyprinodontiformes</taxon>
        <taxon>Goodeidae</taxon>
        <taxon>Goodea</taxon>
    </lineage>
</organism>
<reference evidence="1 2" key="1">
    <citation type="submission" date="2021-06" db="EMBL/GenBank/DDBJ databases">
        <authorList>
            <person name="Palmer J.M."/>
        </authorList>
    </citation>
    <scope>NUCLEOTIDE SEQUENCE [LARGE SCALE GENOMIC DNA]</scope>
    <source>
        <strain evidence="1 2">GA_2019</strain>
        <tissue evidence="1">Muscle</tissue>
    </source>
</reference>
<comment type="caution">
    <text evidence="1">The sequence shown here is derived from an EMBL/GenBank/DDBJ whole genome shotgun (WGS) entry which is preliminary data.</text>
</comment>
<protein>
    <submittedName>
        <fullName evidence="1">Uncharacterized protein</fullName>
    </submittedName>
</protein>